<dbReference type="RefSeq" id="WP_013009459.1">
    <property type="nucleotide sequence ID" value="NC_013943.1"/>
</dbReference>
<dbReference type="GO" id="GO:0000155">
    <property type="term" value="F:phosphorelay sensor kinase activity"/>
    <property type="evidence" value="ECO:0007669"/>
    <property type="project" value="InterPro"/>
</dbReference>
<dbReference type="InterPro" id="IPR036890">
    <property type="entry name" value="HATPase_C_sf"/>
</dbReference>
<dbReference type="PANTHER" id="PTHR43065:SF10">
    <property type="entry name" value="PEROXIDE STRESS-ACTIVATED HISTIDINE KINASE MAK3"/>
    <property type="match status" value="1"/>
</dbReference>
<evidence type="ECO:0000259" key="11">
    <source>
        <dbReference type="PROSITE" id="PS50109"/>
    </source>
</evidence>
<dbReference type="InterPro" id="IPR003594">
    <property type="entry name" value="HATPase_dom"/>
</dbReference>
<dbReference type="PRINTS" id="PR00344">
    <property type="entry name" value="BCTRLSENSOR"/>
</dbReference>
<dbReference type="SUPFAM" id="SSF47384">
    <property type="entry name" value="Homodimeric domain of signal transducing histidine kinase"/>
    <property type="match status" value="1"/>
</dbReference>
<feature type="transmembrane region" description="Helical" evidence="10">
    <location>
        <begin position="9"/>
        <end position="31"/>
    </location>
</feature>
<keyword evidence="3" id="KW-0597">Phosphoprotein</keyword>
<evidence type="ECO:0000256" key="3">
    <source>
        <dbReference type="ARBA" id="ARBA00022553"/>
    </source>
</evidence>
<evidence type="ECO:0000256" key="10">
    <source>
        <dbReference type="SAM" id="Phobius"/>
    </source>
</evidence>
<keyword evidence="5" id="KW-0547">Nucleotide-binding</keyword>
<dbReference type="eggNOG" id="COG4191">
    <property type="taxonomic scope" value="Bacteria"/>
</dbReference>
<reference evidence="12 13" key="1">
    <citation type="journal article" date="2010" name="Stand. Genomic Sci.">
        <title>Complete genome sequence of Denitrovibrio acetiphilus type strain (N2460).</title>
        <authorList>
            <person name="Kiss H."/>
            <person name="Lang E."/>
            <person name="Lapidus A."/>
            <person name="Copeland A."/>
            <person name="Nolan M."/>
            <person name="Glavina Del Rio T."/>
            <person name="Chen F."/>
            <person name="Lucas S."/>
            <person name="Tice H."/>
            <person name="Cheng J.F."/>
            <person name="Han C."/>
            <person name="Goodwin L."/>
            <person name="Pitluck S."/>
            <person name="Liolios K."/>
            <person name="Pati A."/>
            <person name="Ivanova N."/>
            <person name="Mavromatis K."/>
            <person name="Chen A."/>
            <person name="Palaniappan K."/>
            <person name="Land M."/>
            <person name="Hauser L."/>
            <person name="Chang Y.J."/>
            <person name="Jeffries C.D."/>
            <person name="Detter J.C."/>
            <person name="Brettin T."/>
            <person name="Spring S."/>
            <person name="Rohde M."/>
            <person name="Goker M."/>
            <person name="Woyke T."/>
            <person name="Bristow J."/>
            <person name="Eisen J.A."/>
            <person name="Markowitz V."/>
            <person name="Hugenholtz P."/>
            <person name="Kyrpides N.C."/>
            <person name="Klenk H.P."/>
        </authorList>
    </citation>
    <scope>NUCLEOTIDE SEQUENCE [LARGE SCALE GENOMIC DNA]</scope>
    <source>
        <strain evidence="13">DSM 12809 / NBRC 114555 / N2460</strain>
    </source>
</reference>
<evidence type="ECO:0000256" key="9">
    <source>
        <dbReference type="SAM" id="Coils"/>
    </source>
</evidence>
<dbReference type="InterPro" id="IPR003661">
    <property type="entry name" value="HisK_dim/P_dom"/>
</dbReference>
<dbReference type="GO" id="GO:0005524">
    <property type="term" value="F:ATP binding"/>
    <property type="evidence" value="ECO:0007669"/>
    <property type="project" value="UniProtKB-KW"/>
</dbReference>
<dbReference type="KEGG" id="dap:Dacet_0105"/>
<dbReference type="InterPro" id="IPR013656">
    <property type="entry name" value="PAS_4"/>
</dbReference>
<dbReference type="AlphaFoldDB" id="D4H1T4"/>
<dbReference type="InterPro" id="IPR035965">
    <property type="entry name" value="PAS-like_dom_sf"/>
</dbReference>
<dbReference type="SUPFAM" id="SSF55874">
    <property type="entry name" value="ATPase domain of HSP90 chaperone/DNA topoisomerase II/histidine kinase"/>
    <property type="match status" value="1"/>
</dbReference>
<name>D4H1T4_DENA2</name>
<feature type="coiled-coil region" evidence="9">
    <location>
        <begin position="333"/>
        <end position="363"/>
    </location>
</feature>
<dbReference type="SUPFAM" id="SSF55785">
    <property type="entry name" value="PYP-like sensor domain (PAS domain)"/>
    <property type="match status" value="1"/>
</dbReference>
<keyword evidence="9" id="KW-0175">Coiled coil</keyword>
<dbReference type="NCBIfam" id="TIGR00229">
    <property type="entry name" value="sensory_box"/>
    <property type="match status" value="1"/>
</dbReference>
<dbReference type="PROSITE" id="PS50109">
    <property type="entry name" value="HIS_KIN"/>
    <property type="match status" value="1"/>
</dbReference>
<dbReference type="PANTHER" id="PTHR43065">
    <property type="entry name" value="SENSOR HISTIDINE KINASE"/>
    <property type="match status" value="1"/>
</dbReference>
<evidence type="ECO:0000256" key="4">
    <source>
        <dbReference type="ARBA" id="ARBA00022679"/>
    </source>
</evidence>
<keyword evidence="6 12" id="KW-0418">Kinase</keyword>
<organism evidence="12 13">
    <name type="scientific">Denitrovibrio acetiphilus (strain DSM 12809 / NBRC 114555 / N2460)</name>
    <dbReference type="NCBI Taxonomy" id="522772"/>
    <lineage>
        <taxon>Bacteria</taxon>
        <taxon>Pseudomonadati</taxon>
        <taxon>Deferribacterota</taxon>
        <taxon>Deferribacteres</taxon>
        <taxon>Deferribacterales</taxon>
        <taxon>Geovibrionaceae</taxon>
        <taxon>Denitrovibrio</taxon>
    </lineage>
</organism>
<protein>
    <recommendedName>
        <fullName evidence="2">histidine kinase</fullName>
        <ecNumber evidence="2">2.7.13.3</ecNumber>
    </recommendedName>
</protein>
<keyword evidence="13" id="KW-1185">Reference proteome</keyword>
<evidence type="ECO:0000313" key="12">
    <source>
        <dbReference type="EMBL" id="ADD66911.1"/>
    </source>
</evidence>
<dbReference type="EMBL" id="CP001968">
    <property type="protein sequence ID" value="ADD66911.1"/>
    <property type="molecule type" value="Genomic_DNA"/>
</dbReference>
<feature type="domain" description="Histidine kinase" evidence="11">
    <location>
        <begin position="390"/>
        <end position="623"/>
    </location>
</feature>
<feature type="transmembrane region" description="Helical" evidence="10">
    <location>
        <begin position="184"/>
        <end position="206"/>
    </location>
</feature>
<dbReference type="InterPro" id="IPR000014">
    <property type="entry name" value="PAS"/>
</dbReference>
<evidence type="ECO:0000313" key="13">
    <source>
        <dbReference type="Proteomes" id="UP000002012"/>
    </source>
</evidence>
<dbReference type="Pfam" id="PF02518">
    <property type="entry name" value="HATPase_c"/>
    <property type="match status" value="1"/>
</dbReference>
<keyword evidence="10" id="KW-1133">Transmembrane helix</keyword>
<evidence type="ECO:0000256" key="5">
    <source>
        <dbReference type="ARBA" id="ARBA00022741"/>
    </source>
</evidence>
<dbReference type="Gene3D" id="3.30.450.20">
    <property type="entry name" value="PAS domain"/>
    <property type="match status" value="1"/>
</dbReference>
<dbReference type="InterPro" id="IPR036097">
    <property type="entry name" value="HisK_dim/P_sf"/>
</dbReference>
<dbReference type="Gene3D" id="3.30.565.10">
    <property type="entry name" value="Histidine kinase-like ATPase, C-terminal domain"/>
    <property type="match status" value="1"/>
</dbReference>
<dbReference type="Gene3D" id="1.10.287.130">
    <property type="match status" value="1"/>
</dbReference>
<dbReference type="EC" id="2.7.13.3" evidence="2"/>
<dbReference type="InParanoid" id="D4H1T4"/>
<proteinExistence type="predicted"/>
<dbReference type="InterPro" id="IPR004358">
    <property type="entry name" value="Sig_transdc_His_kin-like_C"/>
</dbReference>
<dbReference type="Proteomes" id="UP000002012">
    <property type="component" value="Chromosome"/>
</dbReference>
<dbReference type="SMART" id="SM00387">
    <property type="entry name" value="HATPase_c"/>
    <property type="match status" value="1"/>
</dbReference>
<comment type="catalytic activity">
    <reaction evidence="1">
        <text>ATP + protein L-histidine = ADP + protein N-phospho-L-histidine.</text>
        <dbReference type="EC" id="2.7.13.3"/>
    </reaction>
</comment>
<dbReference type="CDD" id="cd00082">
    <property type="entry name" value="HisKA"/>
    <property type="match status" value="1"/>
</dbReference>
<dbReference type="HOGENOM" id="CLU_436621_0_0_0"/>
<keyword evidence="8" id="KW-0902">Two-component regulatory system</keyword>
<evidence type="ECO:0000256" key="8">
    <source>
        <dbReference type="ARBA" id="ARBA00023012"/>
    </source>
</evidence>
<dbReference type="OrthoDB" id="5385971at2"/>
<keyword evidence="7" id="KW-0067">ATP-binding</keyword>
<keyword evidence="10" id="KW-0812">Transmembrane</keyword>
<dbReference type="PaxDb" id="522772-Dacet_0105"/>
<evidence type="ECO:0000256" key="7">
    <source>
        <dbReference type="ARBA" id="ARBA00022840"/>
    </source>
</evidence>
<evidence type="ECO:0000256" key="6">
    <source>
        <dbReference type="ARBA" id="ARBA00022777"/>
    </source>
</evidence>
<evidence type="ECO:0000256" key="1">
    <source>
        <dbReference type="ARBA" id="ARBA00000085"/>
    </source>
</evidence>
<gene>
    <name evidence="12" type="ordered locus">Dacet_0105</name>
</gene>
<keyword evidence="4" id="KW-0808">Transferase</keyword>
<dbReference type="STRING" id="522772.Dacet_0105"/>
<keyword evidence="10" id="KW-0472">Membrane</keyword>
<evidence type="ECO:0000256" key="2">
    <source>
        <dbReference type="ARBA" id="ARBA00012438"/>
    </source>
</evidence>
<sequence length="626" mass="70270" precursor="true">MRNFSGKLIIAYILIILVAVIAVAGVMRYWYGNTFDLHKLRLREIVSNKKVNLQVIFLSHIEKHRETSNEAFHSAVLDMQNGFASTIGGDFSSTFALIVKDGTTFYSVYKNIDGQSFLLKEPIGDVPEGKPVSLAYEGERGVTVKDNIYGEKLLVAYDFVDLGDRRVVLTASVPYVEVIRPRSAAIISGLLICVVMFVGGGLMFYLTTRKNISDLRIAHSELEAFGHIMNSAKELISYVGLDHRYYAVNDAYESVFEVPKESIVGVHMRDFHGSLRYDGYLKVCLDKCVAGEDIRSQNWYELSEGRRRYLDINFTPHYSKGEIAGFVITANDITELENAKQEILETSRDLEKLTLELEEKVKEETTKRIQHEQLFFEQKKFADMGQMINAIAHQWRQPLNALGLYIQYIIDCANDEYTTPELLEGFKNDSMNLVQHLSKTIDDFRAFFEPGKAQSEFEVVNAVTETVSLVDAQLHNNFIEYEINCTCDHKDFAACNGSVPLTCSYPMTQVSGYPSEFKQVLMNIIQNAKDALIHRCSGRKLFIGITGGECEVMVDVTDNGGGIPKSVLGKVFDPYFTTKEEGKGTGIGLYMSKLIIEDHMKGALAAYNTPDGAGFKIILKRVPAKG</sequence>
<dbReference type="Pfam" id="PF08448">
    <property type="entry name" value="PAS_4"/>
    <property type="match status" value="1"/>
</dbReference>
<accession>D4H1T4</accession>
<dbReference type="InterPro" id="IPR005467">
    <property type="entry name" value="His_kinase_dom"/>
</dbReference>